<sequence length="445" mass="49888">MSVNMFLYTVVRHGHKLTSPFSLLLFSTHSAFSLALTMPIKQKPRATEKKTELSYQPIVVTALDGFLLSGTLFFPQGPIVTALPPDAVPVNDTSDFSNGAIRKQAIDQLTKVAIIGSATATIQDYYFKFAQYLSQELGMVVVTYDNRGVGRSMPNNEQLAFLKASAENVPLSPGNSSSSAPPLPPKPSSMSTVPSQEPNNASSKDKKNIKSPLIGFEATIIDWALKDLPGVFTYVLEHFPHNPTVYVGHSVGAHILPAIDAYYTRNVERCLFVSATSAYWRYMNSPLFTYWFFFIASPIVNARYGYYPGKTLWNAMEDLPKGCFETWSYWGSFKDYMLGGNPEWKPNFELFKVPTYSIYFSDDDFSSTSAPRIVETIPNALRRCVGLNPVEDLNMKKVGHMGFFFNSCKEKLWKTVVHSWLVEGHALDRDTIKEQVRLQSSHARL</sequence>
<reference evidence="3 4" key="1">
    <citation type="submission" date="2016-07" db="EMBL/GenBank/DDBJ databases">
        <title>Pervasive Adenine N6-methylation of Active Genes in Fungi.</title>
        <authorList>
            <consortium name="DOE Joint Genome Institute"/>
            <person name="Mondo S.J."/>
            <person name="Dannebaum R.O."/>
            <person name="Kuo R.C."/>
            <person name="Labutti K."/>
            <person name="Haridas S."/>
            <person name="Kuo A."/>
            <person name="Salamov A."/>
            <person name="Ahrendt S.R."/>
            <person name="Lipzen A."/>
            <person name="Sullivan W."/>
            <person name="Andreopoulos W.B."/>
            <person name="Clum A."/>
            <person name="Lindquist E."/>
            <person name="Daum C."/>
            <person name="Ramamoorthy G.K."/>
            <person name="Gryganskyi A."/>
            <person name="Culley D."/>
            <person name="Magnuson J.K."/>
            <person name="James T.Y."/>
            <person name="O'Malley M.A."/>
            <person name="Stajich J.E."/>
            <person name="Spatafora J.W."/>
            <person name="Visel A."/>
            <person name="Grigoriev I.V."/>
        </authorList>
    </citation>
    <scope>NUCLEOTIDE SEQUENCE [LARGE SCALE GENOMIC DNA]</scope>
    <source>
        <strain evidence="3 4">NRRL 3116</strain>
    </source>
</reference>
<dbReference type="Proteomes" id="UP000193648">
    <property type="component" value="Unassembled WGS sequence"/>
</dbReference>
<dbReference type="GeneID" id="33572934"/>
<evidence type="ECO:0000313" key="4">
    <source>
        <dbReference type="Proteomes" id="UP000193648"/>
    </source>
</evidence>
<dbReference type="EMBL" id="MCFF01000023">
    <property type="protein sequence ID" value="ORZ13390.1"/>
    <property type="molecule type" value="Genomic_DNA"/>
</dbReference>
<evidence type="ECO:0000256" key="1">
    <source>
        <dbReference type="SAM" id="MobiDB-lite"/>
    </source>
</evidence>
<dbReference type="Pfam" id="PF00561">
    <property type="entry name" value="Abhydrolase_1"/>
    <property type="match status" value="1"/>
</dbReference>
<dbReference type="Gene3D" id="3.40.50.1820">
    <property type="entry name" value="alpha/beta hydrolase"/>
    <property type="match status" value="1"/>
</dbReference>
<dbReference type="AlphaFoldDB" id="A0A1Y2GK43"/>
<feature type="compositionally biased region" description="Low complexity" evidence="1">
    <location>
        <begin position="170"/>
        <end position="180"/>
    </location>
</feature>
<dbReference type="InParanoid" id="A0A1Y2GK43"/>
<feature type="domain" description="AB hydrolase-1" evidence="2">
    <location>
        <begin position="124"/>
        <end position="291"/>
    </location>
</feature>
<name>A0A1Y2GK43_9FUNG</name>
<dbReference type="GO" id="GO:0016787">
    <property type="term" value="F:hydrolase activity"/>
    <property type="evidence" value="ECO:0007669"/>
    <property type="project" value="UniProtKB-KW"/>
</dbReference>
<evidence type="ECO:0000313" key="3">
    <source>
        <dbReference type="EMBL" id="ORZ13390.1"/>
    </source>
</evidence>
<dbReference type="RefSeq" id="XP_021880471.1">
    <property type="nucleotide sequence ID" value="XM_022031093.1"/>
</dbReference>
<evidence type="ECO:0000259" key="2">
    <source>
        <dbReference type="Pfam" id="PF00561"/>
    </source>
</evidence>
<proteinExistence type="predicted"/>
<dbReference type="OrthoDB" id="2107915at2759"/>
<gene>
    <name evidence="3" type="ORF">BCR41DRAFT_94927</name>
</gene>
<keyword evidence="4" id="KW-1185">Reference proteome</keyword>
<feature type="region of interest" description="Disordered" evidence="1">
    <location>
        <begin position="170"/>
        <end position="206"/>
    </location>
</feature>
<dbReference type="SUPFAM" id="SSF53474">
    <property type="entry name" value="alpha/beta-Hydrolases"/>
    <property type="match status" value="1"/>
</dbReference>
<protein>
    <submittedName>
        <fullName evidence="3">Alpha/Beta hydrolase protein</fullName>
    </submittedName>
</protein>
<feature type="non-terminal residue" evidence="3">
    <location>
        <position position="1"/>
    </location>
</feature>
<feature type="compositionally biased region" description="Polar residues" evidence="1">
    <location>
        <begin position="192"/>
        <end position="202"/>
    </location>
</feature>
<organism evidence="3 4">
    <name type="scientific">Lobosporangium transversale</name>
    <dbReference type="NCBI Taxonomy" id="64571"/>
    <lineage>
        <taxon>Eukaryota</taxon>
        <taxon>Fungi</taxon>
        <taxon>Fungi incertae sedis</taxon>
        <taxon>Mucoromycota</taxon>
        <taxon>Mortierellomycotina</taxon>
        <taxon>Mortierellomycetes</taxon>
        <taxon>Mortierellales</taxon>
        <taxon>Mortierellaceae</taxon>
        <taxon>Lobosporangium</taxon>
    </lineage>
</organism>
<keyword evidence="3" id="KW-0378">Hydrolase</keyword>
<comment type="caution">
    <text evidence="3">The sequence shown here is derived from an EMBL/GenBank/DDBJ whole genome shotgun (WGS) entry which is preliminary data.</text>
</comment>
<accession>A0A1Y2GK43</accession>
<dbReference type="InterPro" id="IPR029058">
    <property type="entry name" value="AB_hydrolase_fold"/>
</dbReference>
<dbReference type="InterPro" id="IPR000073">
    <property type="entry name" value="AB_hydrolase_1"/>
</dbReference>